<comment type="caution">
    <text evidence="2">The sequence shown here is derived from an EMBL/GenBank/DDBJ whole genome shotgun (WGS) entry which is preliminary data.</text>
</comment>
<dbReference type="RefSeq" id="WP_028373381.1">
    <property type="nucleotide sequence ID" value="NZ_CAAAJD010000014.1"/>
</dbReference>
<evidence type="ECO:0000313" key="3">
    <source>
        <dbReference type="Proteomes" id="UP000054869"/>
    </source>
</evidence>
<dbReference type="Proteomes" id="UP000054869">
    <property type="component" value="Unassembled WGS sequence"/>
</dbReference>
<keyword evidence="3" id="KW-1185">Reference proteome</keyword>
<proteinExistence type="predicted"/>
<name>A0A0W0VTP9_9GAMM</name>
<accession>A0A0W0VTP9</accession>
<evidence type="ECO:0000256" key="1">
    <source>
        <dbReference type="SAM" id="Phobius"/>
    </source>
</evidence>
<keyword evidence="1" id="KW-1133">Transmembrane helix</keyword>
<dbReference type="PATRIC" id="fig|45067.4.peg.868"/>
<organism evidence="2 3">
    <name type="scientific">Legionella lansingensis</name>
    <dbReference type="NCBI Taxonomy" id="45067"/>
    <lineage>
        <taxon>Bacteria</taxon>
        <taxon>Pseudomonadati</taxon>
        <taxon>Pseudomonadota</taxon>
        <taxon>Gammaproteobacteria</taxon>
        <taxon>Legionellales</taxon>
        <taxon>Legionellaceae</taxon>
        <taxon>Legionella</taxon>
    </lineage>
</organism>
<evidence type="ECO:0000313" key="2">
    <source>
        <dbReference type="EMBL" id="KTD23466.1"/>
    </source>
</evidence>
<feature type="transmembrane region" description="Helical" evidence="1">
    <location>
        <begin position="12"/>
        <end position="34"/>
    </location>
</feature>
<evidence type="ECO:0008006" key="4">
    <source>
        <dbReference type="Google" id="ProtNLM"/>
    </source>
</evidence>
<dbReference type="STRING" id="45067.Llan_0837"/>
<dbReference type="AlphaFoldDB" id="A0A0W0VTP9"/>
<feature type="transmembrane region" description="Helical" evidence="1">
    <location>
        <begin position="212"/>
        <end position="234"/>
    </location>
</feature>
<protein>
    <recommendedName>
        <fullName evidence="4">Chemotaxis methyl-accepting receptor HlyB-like 4HB MCP domain-containing protein</fullName>
    </recommendedName>
</protein>
<reference evidence="2 3" key="1">
    <citation type="submission" date="2015-11" db="EMBL/GenBank/DDBJ databases">
        <title>Genomic analysis of 38 Legionella species identifies large and diverse effector repertoires.</title>
        <authorList>
            <person name="Burstein D."/>
            <person name="Amaro F."/>
            <person name="Zusman T."/>
            <person name="Lifshitz Z."/>
            <person name="Cohen O."/>
            <person name="Gilbert J.A."/>
            <person name="Pupko T."/>
            <person name="Shuman H.A."/>
            <person name="Segal G."/>
        </authorList>
    </citation>
    <scope>NUCLEOTIDE SEQUENCE [LARGE SCALE GENOMIC DNA]</scope>
    <source>
        <strain evidence="2 3">ATCC 49751</strain>
    </source>
</reference>
<dbReference type="eggNOG" id="COG2972">
    <property type="taxonomic scope" value="Bacteria"/>
</dbReference>
<dbReference type="EMBL" id="LNYI01000014">
    <property type="protein sequence ID" value="KTD23466.1"/>
    <property type="molecule type" value="Genomic_DNA"/>
</dbReference>
<keyword evidence="1" id="KW-0472">Membrane</keyword>
<keyword evidence="1" id="KW-0812">Transmembrane</keyword>
<gene>
    <name evidence="2" type="ORF">Llan_0837</name>
</gene>
<sequence length="239" mass="27736">MAITRDAQKRKIATILWSLAFFIAALNLVLMLVINIQVHRIVQRVISVGKLHTQIMELTNVSNLIPGLIQKYVFTMDSRYLQEYWRQLETEHVFDRILAQLSQYTPYTSVLKKIKASDDKLRLQEIAVLKLIFSAYHIPEEVIHPKIAAYRLSGAQEIMTDAEKLQTARDILFSVNHEKELQNTQRTIQYLKKLLDEHLQSTIVAGRRVTHFFVATLITLSIFLVLIIASILWLRLIDK</sequence>